<keyword evidence="2" id="KW-0813">Transport</keyword>
<evidence type="ECO:0000256" key="6">
    <source>
        <dbReference type="ARBA" id="ARBA00022692"/>
    </source>
</evidence>
<sequence length="230" mass="24542">MTILSPVEYEVVLLSVQVATWSVLISMPLSLATAWLLSRRKFYGHLILDGLVHLPMVIPPVVVGYVLLLLFGRQGPIGGFLSEVLGITIAFTWKGAAIASAVMAFPLMVRAIRLSFQAIDEGLEEAAATLGASPFRVFFTITIPIISPGLIAAAILGFARSLGEFGATITFVSNIPGETRTLPLALFTLIQTPGGDAAAVRLLSISVILALGALIASEYLARRITRQVKR</sequence>
<dbReference type="InterPro" id="IPR035906">
    <property type="entry name" value="MetI-like_sf"/>
</dbReference>
<keyword evidence="4" id="KW-0500">Molybdenum</keyword>
<dbReference type="PANTHER" id="PTHR30183">
    <property type="entry name" value="MOLYBDENUM TRANSPORT SYSTEM PERMEASE PROTEIN MODB"/>
    <property type="match status" value="1"/>
</dbReference>
<gene>
    <name evidence="11" type="ORF">METZ01_LOCUS222288</name>
</gene>
<evidence type="ECO:0000256" key="2">
    <source>
        <dbReference type="ARBA" id="ARBA00022448"/>
    </source>
</evidence>
<dbReference type="InterPro" id="IPR011867">
    <property type="entry name" value="ModB_ABC"/>
</dbReference>
<evidence type="ECO:0000256" key="1">
    <source>
        <dbReference type="ARBA" id="ARBA00004429"/>
    </source>
</evidence>
<organism evidence="11">
    <name type="scientific">marine metagenome</name>
    <dbReference type="NCBI Taxonomy" id="408172"/>
    <lineage>
        <taxon>unclassified sequences</taxon>
        <taxon>metagenomes</taxon>
        <taxon>ecological metagenomes</taxon>
    </lineage>
</organism>
<dbReference type="NCBIfam" id="NF006939">
    <property type="entry name" value="PRK09421.1"/>
    <property type="match status" value="1"/>
</dbReference>
<feature type="domain" description="ABC transmembrane type-1" evidence="10">
    <location>
        <begin position="12"/>
        <end position="215"/>
    </location>
</feature>
<feature type="transmembrane region" description="Helical" evidence="9">
    <location>
        <begin position="12"/>
        <end position="38"/>
    </location>
</feature>
<accession>A0A382G4A9</accession>
<dbReference type="Pfam" id="PF00528">
    <property type="entry name" value="BPD_transp_1"/>
    <property type="match status" value="1"/>
</dbReference>
<dbReference type="CDD" id="cd06261">
    <property type="entry name" value="TM_PBP2"/>
    <property type="match status" value="1"/>
</dbReference>
<comment type="subcellular location">
    <subcellularLocation>
        <location evidence="1">Cell inner membrane</location>
        <topology evidence="1">Multi-pass membrane protein</topology>
    </subcellularLocation>
</comment>
<evidence type="ECO:0000256" key="5">
    <source>
        <dbReference type="ARBA" id="ARBA00022519"/>
    </source>
</evidence>
<evidence type="ECO:0000259" key="10">
    <source>
        <dbReference type="PROSITE" id="PS50928"/>
    </source>
</evidence>
<evidence type="ECO:0000313" key="11">
    <source>
        <dbReference type="EMBL" id="SVB69434.1"/>
    </source>
</evidence>
<feature type="transmembrane region" description="Helical" evidence="9">
    <location>
        <begin position="50"/>
        <end position="72"/>
    </location>
</feature>
<evidence type="ECO:0000256" key="8">
    <source>
        <dbReference type="ARBA" id="ARBA00023136"/>
    </source>
</evidence>
<evidence type="ECO:0000256" key="4">
    <source>
        <dbReference type="ARBA" id="ARBA00022505"/>
    </source>
</evidence>
<keyword evidence="7 9" id="KW-1133">Transmembrane helix</keyword>
<dbReference type="AlphaFoldDB" id="A0A382G4A9"/>
<dbReference type="EMBL" id="UINC01053201">
    <property type="protein sequence ID" value="SVB69434.1"/>
    <property type="molecule type" value="Genomic_DNA"/>
</dbReference>
<feature type="transmembrane region" description="Helical" evidence="9">
    <location>
        <begin position="198"/>
        <end position="221"/>
    </location>
</feature>
<dbReference type="InterPro" id="IPR000515">
    <property type="entry name" value="MetI-like"/>
</dbReference>
<feature type="transmembrane region" description="Helical" evidence="9">
    <location>
        <begin position="84"/>
        <end position="109"/>
    </location>
</feature>
<dbReference type="Gene3D" id="1.10.3720.10">
    <property type="entry name" value="MetI-like"/>
    <property type="match status" value="1"/>
</dbReference>
<dbReference type="GO" id="GO:0015098">
    <property type="term" value="F:molybdate ion transmembrane transporter activity"/>
    <property type="evidence" value="ECO:0007669"/>
    <property type="project" value="InterPro"/>
</dbReference>
<dbReference type="SUPFAM" id="SSF161098">
    <property type="entry name" value="MetI-like"/>
    <property type="match status" value="1"/>
</dbReference>
<proteinExistence type="predicted"/>
<dbReference type="PANTHER" id="PTHR30183:SF3">
    <property type="entry name" value="MOLYBDENUM TRANSPORT SYSTEM PERMEASE PROTEIN MODB"/>
    <property type="match status" value="1"/>
</dbReference>
<feature type="transmembrane region" description="Helical" evidence="9">
    <location>
        <begin position="137"/>
        <end position="159"/>
    </location>
</feature>
<dbReference type="FunFam" id="1.10.3720.10:FF:000018">
    <property type="entry name" value="Molybdenum transport system permease"/>
    <property type="match status" value="1"/>
</dbReference>
<dbReference type="GO" id="GO:0005886">
    <property type="term" value="C:plasma membrane"/>
    <property type="evidence" value="ECO:0007669"/>
    <property type="project" value="UniProtKB-SubCell"/>
</dbReference>
<name>A0A382G4A9_9ZZZZ</name>
<evidence type="ECO:0000256" key="3">
    <source>
        <dbReference type="ARBA" id="ARBA00022475"/>
    </source>
</evidence>
<keyword evidence="5" id="KW-0997">Cell inner membrane</keyword>
<keyword evidence="3" id="KW-1003">Cell membrane</keyword>
<keyword evidence="8 9" id="KW-0472">Membrane</keyword>
<keyword evidence="6 9" id="KW-0812">Transmembrane</keyword>
<dbReference type="NCBIfam" id="TIGR02141">
    <property type="entry name" value="modB_ABC"/>
    <property type="match status" value="1"/>
</dbReference>
<protein>
    <recommendedName>
        <fullName evidence="10">ABC transmembrane type-1 domain-containing protein</fullName>
    </recommendedName>
</protein>
<evidence type="ECO:0000256" key="9">
    <source>
        <dbReference type="SAM" id="Phobius"/>
    </source>
</evidence>
<evidence type="ECO:0000256" key="7">
    <source>
        <dbReference type="ARBA" id="ARBA00022989"/>
    </source>
</evidence>
<reference evidence="11" key="1">
    <citation type="submission" date="2018-05" db="EMBL/GenBank/DDBJ databases">
        <authorList>
            <person name="Lanie J.A."/>
            <person name="Ng W.-L."/>
            <person name="Kazmierczak K.M."/>
            <person name="Andrzejewski T.M."/>
            <person name="Davidsen T.M."/>
            <person name="Wayne K.J."/>
            <person name="Tettelin H."/>
            <person name="Glass J.I."/>
            <person name="Rusch D."/>
            <person name="Podicherti R."/>
            <person name="Tsui H.-C.T."/>
            <person name="Winkler M.E."/>
        </authorList>
    </citation>
    <scope>NUCLEOTIDE SEQUENCE</scope>
</reference>
<dbReference type="PROSITE" id="PS50928">
    <property type="entry name" value="ABC_TM1"/>
    <property type="match status" value="1"/>
</dbReference>